<keyword evidence="2" id="KW-1185">Reference proteome</keyword>
<comment type="caution">
    <text evidence="1">The sequence shown here is derived from an EMBL/GenBank/DDBJ whole genome shotgun (WGS) entry which is preliminary data.</text>
</comment>
<dbReference type="OrthoDB" id="572526at2"/>
<dbReference type="eggNOG" id="ENOG502Z7K7">
    <property type="taxonomic scope" value="Bacteria"/>
</dbReference>
<dbReference type="EMBL" id="AUSW01000015">
    <property type="protein sequence ID" value="ERL56143.1"/>
    <property type="molecule type" value="Genomic_DNA"/>
</dbReference>
<organism evidence="1 2">
    <name type="scientific">Psychrobacter aquaticus CMS 56</name>
    <dbReference type="NCBI Taxonomy" id="1354303"/>
    <lineage>
        <taxon>Bacteria</taxon>
        <taxon>Pseudomonadati</taxon>
        <taxon>Pseudomonadota</taxon>
        <taxon>Gammaproteobacteria</taxon>
        <taxon>Moraxellales</taxon>
        <taxon>Moraxellaceae</taxon>
        <taxon>Psychrobacter</taxon>
    </lineage>
</organism>
<evidence type="ECO:0008006" key="3">
    <source>
        <dbReference type="Google" id="ProtNLM"/>
    </source>
</evidence>
<dbReference type="InterPro" id="IPR053738">
    <property type="entry name" value="Lambda_capsid_assembly"/>
</dbReference>
<dbReference type="AlphaFoldDB" id="U4TCF3"/>
<accession>U4TCF3</accession>
<dbReference type="STRING" id="1354303.M917_0821"/>
<proteinExistence type="predicted"/>
<dbReference type="Gene3D" id="3.90.1690.10">
    <property type="entry name" value="phage-related protein like domain"/>
    <property type="match status" value="1"/>
</dbReference>
<dbReference type="Proteomes" id="UP000016761">
    <property type="component" value="Unassembled WGS sequence"/>
</dbReference>
<reference evidence="1 2" key="1">
    <citation type="journal article" date="2013" name="Genome Announc.">
        <title>Draft Genome Sequence of Psychrobacter aquaticus Strain CMS 56T, Isolated from a Cyanobacterial Mat Sample Collected from Water Bodies in the McMurdo Dry Valley Region of Antarctica.</title>
        <authorList>
            <person name="Reddy G.S."/>
            <person name="Ara S."/>
            <person name="Singh A."/>
            <person name="Kumar Pinnaka A."/>
            <person name="Shivaji S."/>
        </authorList>
    </citation>
    <scope>NUCLEOTIDE SEQUENCE [LARGE SCALE GENOMIC DNA]</scope>
    <source>
        <strain evidence="1 2">CMS 56</strain>
    </source>
</reference>
<sequence length="307" mass="33932">MITIIVDPILTQVLQGYGVATNVGHVLFPRVPVQTTGGKVIMFTDRDFRIYHTARAPGSNTKRIDVGYAGVDYVLENHSLEGVLPREKLRDANATAPSIKIEQRTVRKPWNALMLELEVQQALTARKPESYAASNKKVLSGTSQWTDPDSDPIGDVDAGRDVIRASCAVEPNRLVLGPAAFTALKNHPKIRARLTITADGKSVSAEMLADLFDLDEVVVGRALYFDDVLGDTVDAWGNDAILAYTPSEAELDMEMPAYGYTYEMEGHPYVEQKYYDDNKKSWIYPVTHERKPIIAGISAGFLFKNVA</sequence>
<dbReference type="Pfam" id="PF03864">
    <property type="entry name" value="Phage_cap_E"/>
    <property type="match status" value="1"/>
</dbReference>
<gene>
    <name evidence="1" type="ORF">M917_0821</name>
</gene>
<evidence type="ECO:0000313" key="1">
    <source>
        <dbReference type="EMBL" id="ERL56143.1"/>
    </source>
</evidence>
<dbReference type="RefSeq" id="WP_021813474.1">
    <property type="nucleotide sequence ID" value="NZ_AUSW01000015.1"/>
</dbReference>
<name>U4TCF3_9GAMM</name>
<dbReference type="PATRIC" id="fig|1354303.4.peg.808"/>
<protein>
    <recommendedName>
        <fullName evidence="3">Major capsid protein</fullName>
    </recommendedName>
</protein>
<dbReference type="InterPro" id="IPR005564">
    <property type="entry name" value="Major_capsid_GpE"/>
</dbReference>
<evidence type="ECO:0000313" key="2">
    <source>
        <dbReference type="Proteomes" id="UP000016761"/>
    </source>
</evidence>